<feature type="region of interest" description="Disordered" evidence="1">
    <location>
        <begin position="1"/>
        <end position="245"/>
    </location>
</feature>
<dbReference type="InterPro" id="IPR052055">
    <property type="entry name" value="Hepadnavirus_pol/RT"/>
</dbReference>
<dbReference type="PANTHER" id="PTHR33050">
    <property type="entry name" value="REVERSE TRANSCRIPTASE DOMAIN-CONTAINING PROTEIN"/>
    <property type="match status" value="1"/>
</dbReference>
<comment type="caution">
    <text evidence="2">The sequence shown here is derived from an EMBL/GenBank/DDBJ whole genome shotgun (WGS) entry which is preliminary data.</text>
</comment>
<gene>
    <name evidence="2" type="ORF">FOL47_000737</name>
</gene>
<dbReference type="SUPFAM" id="SSF56672">
    <property type="entry name" value="DNA/RNA polymerases"/>
    <property type="match status" value="1"/>
</dbReference>
<feature type="compositionally biased region" description="Basic and acidic residues" evidence="1">
    <location>
        <begin position="315"/>
        <end position="330"/>
    </location>
</feature>
<accession>A0A7J6KX04</accession>
<dbReference type="PANTHER" id="PTHR33050:SF7">
    <property type="entry name" value="RIBONUCLEASE H"/>
    <property type="match status" value="1"/>
</dbReference>
<feature type="region of interest" description="Disordered" evidence="1">
    <location>
        <begin position="390"/>
        <end position="417"/>
    </location>
</feature>
<feature type="non-terminal residue" evidence="2">
    <location>
        <position position="1229"/>
    </location>
</feature>
<feature type="region of interest" description="Disordered" evidence="1">
    <location>
        <begin position="315"/>
        <end position="361"/>
    </location>
</feature>
<feature type="compositionally biased region" description="Polar residues" evidence="1">
    <location>
        <begin position="227"/>
        <end position="236"/>
    </location>
</feature>
<name>A0A7J6KX04_PERCH</name>
<sequence length="1229" mass="136860">DRRRSRRASRPHESSSAAACERGLRRDPDEKRGRRRTLREECAGPVAVNEGALRRQASETQESAVWTGGRRGSARTETQDDMPLRPVLTAGKADPEGHIGKKGYGTQKAVEPPTGARERLLGPEECQRETGVREDHEPYVEQPDMTERSQHFPKASYDRTECEPEEDEGLSGGDEEGGRPVEVVEAGDARGRDSYGEETGRPRDRKGGGRLSREEKDEREARARSTRCLQSATVAGSEQGHPTAAGFIIKPCSKDTMVFKHAVTRLYMPEHRGEADLRERKRSTVGSRDPEEGEEVVEYVGWREQATIQAYEATRREGRRQVKTSNDRVGVRKRIRRDAKSASPGNSRSTSGRDSWAKVSGSSRLCWSRTSEIEATKAGGVCNAVRWPRSASGKMAGGSAPRTESGGAGGRADELELEWRREERRWAGGEVPPEEGGTEELAGGEDMEGTYTRQEMVWRDERAKQGRRPGASRGRSGGVTGARLLPKSGERDTGSEHWMELVSLKKMPHRRARKKARISERRHLGTGGQGAAAHPHVTLVGGIEVPSIRAMVHYQPGDADFHYYKSGRRFRPGAEGVPEEETLTPEGHIDLAKKVVAPEDMDAPLPTTLTAAIEALARQRDTAPRRRRAIMDRVLEAAKRLEPLRAEWGAQMPECCREVNLPLLEYLCEETQYPDKEFVKELRENGGLALYGELPGSAVFAPLWTSDTIKRDRLCSTDDIRTFAHKRFDRLQGDVKEPTEEERWLYQQAEEEVRQGRLAGPYSIEELRRKERVGATLRHVVEQPGKLRPCDDYRTSLVNRGTHVPYKVTLPELDTSIDVVKTIWRQHGEGDDPELALWKRDHRDAYRQIPVRATDQSVGTVLIRNADGEWVGYMHRVMPFGAVASVSGYLRLGMMLSHVMRVLFACPIQSYLDDYYAIEYVETAESSFEVFGELNNVLGWVVKKTKDVRPQSAAKVLGVMITLKAGEVRCSLDDDRKDSLMSAVAAAVREGLSRGAKGRKLAGRLSFACSVLRGRCGRGLVRVLIREAVQERADRSEEVRQALMGMFHLLGEADGSNLVRTVSRRQVTVGRSGRSGRKHVSVYADATGEGGVGGVAVAADGEVVWWYGTTVPRWYDGMLVARETQVIAYELYAVAQALSSFCRMKERCYIVYTDATVVENLLRRGSSRSGDLNMLVARVWEYIARQGIAVYFCRVQTSANPADGPSRGAPVRAAGWKTVTPKQPTFLHP</sequence>
<protein>
    <submittedName>
        <fullName evidence="2">Uncharacterized protein</fullName>
    </submittedName>
</protein>
<feature type="compositionally biased region" description="Polar residues" evidence="1">
    <location>
        <begin position="343"/>
        <end position="353"/>
    </location>
</feature>
<evidence type="ECO:0000313" key="2">
    <source>
        <dbReference type="EMBL" id="KAF4650976.1"/>
    </source>
</evidence>
<dbReference type="AlphaFoldDB" id="A0A7J6KX04"/>
<feature type="region of interest" description="Disordered" evidence="1">
    <location>
        <begin position="509"/>
        <end position="533"/>
    </location>
</feature>
<feature type="compositionally biased region" description="Basic and acidic residues" evidence="1">
    <location>
        <begin position="22"/>
        <end position="42"/>
    </location>
</feature>
<feature type="region of interest" description="Disordered" evidence="1">
    <location>
        <begin position="460"/>
        <end position="494"/>
    </location>
</feature>
<dbReference type="EMBL" id="JAAPAO010001144">
    <property type="protein sequence ID" value="KAF4650976.1"/>
    <property type="molecule type" value="Genomic_DNA"/>
</dbReference>
<keyword evidence="3" id="KW-1185">Reference proteome</keyword>
<feature type="compositionally biased region" description="Basic and acidic residues" evidence="1">
    <location>
        <begin position="116"/>
        <end position="162"/>
    </location>
</feature>
<feature type="compositionally biased region" description="Acidic residues" evidence="1">
    <location>
        <begin position="163"/>
        <end position="175"/>
    </location>
</feature>
<dbReference type="OrthoDB" id="443967at2759"/>
<evidence type="ECO:0000256" key="1">
    <source>
        <dbReference type="SAM" id="MobiDB-lite"/>
    </source>
</evidence>
<evidence type="ECO:0000313" key="3">
    <source>
        <dbReference type="Proteomes" id="UP000591131"/>
    </source>
</evidence>
<proteinExistence type="predicted"/>
<organism evidence="2 3">
    <name type="scientific">Perkinsus chesapeaki</name>
    <name type="common">Clam parasite</name>
    <name type="synonym">Perkinsus andrewsi</name>
    <dbReference type="NCBI Taxonomy" id="330153"/>
    <lineage>
        <taxon>Eukaryota</taxon>
        <taxon>Sar</taxon>
        <taxon>Alveolata</taxon>
        <taxon>Perkinsozoa</taxon>
        <taxon>Perkinsea</taxon>
        <taxon>Perkinsida</taxon>
        <taxon>Perkinsidae</taxon>
        <taxon>Perkinsus</taxon>
    </lineage>
</organism>
<dbReference type="InterPro" id="IPR043502">
    <property type="entry name" value="DNA/RNA_pol_sf"/>
</dbReference>
<feature type="compositionally biased region" description="Basic and acidic residues" evidence="1">
    <location>
        <begin position="187"/>
        <end position="223"/>
    </location>
</feature>
<reference evidence="2 3" key="1">
    <citation type="submission" date="2020-04" db="EMBL/GenBank/DDBJ databases">
        <title>Perkinsus chesapeaki whole genome sequence.</title>
        <authorList>
            <person name="Bogema D.R."/>
        </authorList>
    </citation>
    <scope>NUCLEOTIDE SEQUENCE [LARGE SCALE GENOMIC DNA]</scope>
    <source>
        <strain evidence="2">ATCC PRA-425</strain>
    </source>
</reference>
<dbReference type="Proteomes" id="UP000591131">
    <property type="component" value="Unassembled WGS sequence"/>
</dbReference>